<evidence type="ECO:0000256" key="2">
    <source>
        <dbReference type="SAM" id="SignalP"/>
    </source>
</evidence>
<keyword evidence="2" id="KW-0732">Signal</keyword>
<evidence type="ECO:0000313" key="3">
    <source>
        <dbReference type="EMBL" id="CAD8740196.1"/>
    </source>
</evidence>
<evidence type="ECO:0000256" key="1">
    <source>
        <dbReference type="SAM" id="MobiDB-lite"/>
    </source>
</evidence>
<name>A0A6U4M4N4_HEMAN</name>
<sequence length="203" mass="21490">MLFSKLSAVTLAVSIALLARGGLGFKNELQDEVLNACGLPTRYAQTQHCFVDSTHHTCCVLGPEARAYADGSGNPIGTAASKAFYAKHGRMPNATDVTPWCTCFGSLVCGYYADKFPNDGTAIKFIYQPHSDPPQGALNVPSSRHCEAKARDYFQVAAHGTPGVSDPRGSAAQCPNYNVAANTGPLAPLDNVGSPSASRRELR</sequence>
<proteinExistence type="predicted"/>
<reference evidence="4" key="1">
    <citation type="submission" date="2021-01" db="EMBL/GenBank/DDBJ databases">
        <authorList>
            <person name="Corre E."/>
            <person name="Pelletier E."/>
            <person name="Niang G."/>
            <person name="Scheremetjew M."/>
            <person name="Finn R."/>
            <person name="Kale V."/>
            <person name="Holt S."/>
            <person name="Cochrane G."/>
            <person name="Meng A."/>
            <person name="Brown T."/>
            <person name="Cohen L."/>
        </authorList>
    </citation>
    <scope>NUCLEOTIDE SEQUENCE</scope>
    <source>
        <strain evidence="3">CCMP441</strain>
        <strain evidence="4">CCMP644</strain>
    </source>
</reference>
<feature type="signal peptide" evidence="2">
    <location>
        <begin position="1"/>
        <end position="24"/>
    </location>
</feature>
<dbReference type="EMBL" id="HBFX01014295">
    <property type="protein sequence ID" value="CAD8954071.1"/>
    <property type="molecule type" value="Transcribed_RNA"/>
</dbReference>
<protein>
    <submittedName>
        <fullName evidence="4">Uncharacterized protein</fullName>
    </submittedName>
</protein>
<dbReference type="AlphaFoldDB" id="A0A6U4M4N4"/>
<accession>A0A6U4M4N4</accession>
<dbReference type="EMBL" id="HBFK01011132">
    <property type="protein sequence ID" value="CAD8740196.1"/>
    <property type="molecule type" value="Transcribed_RNA"/>
</dbReference>
<evidence type="ECO:0000313" key="4">
    <source>
        <dbReference type="EMBL" id="CAD8954071.1"/>
    </source>
</evidence>
<gene>
    <name evidence="4" type="ORF">HAND00432_LOCUS8608</name>
    <name evidence="3" type="ORF">HAND1043_LOCUS6688</name>
</gene>
<organism evidence="4">
    <name type="scientific">Hemiselmis andersenii</name>
    <name type="common">Cryptophyte alga</name>
    <dbReference type="NCBI Taxonomy" id="464988"/>
    <lineage>
        <taxon>Eukaryota</taxon>
        <taxon>Cryptophyceae</taxon>
        <taxon>Cryptomonadales</taxon>
        <taxon>Hemiselmidaceae</taxon>
        <taxon>Hemiselmis</taxon>
    </lineage>
</organism>
<feature type="region of interest" description="Disordered" evidence="1">
    <location>
        <begin position="184"/>
        <end position="203"/>
    </location>
</feature>
<feature type="chain" id="PRO_5036192166" evidence="2">
    <location>
        <begin position="25"/>
        <end position="203"/>
    </location>
</feature>